<dbReference type="Gene3D" id="3.40.50.2000">
    <property type="entry name" value="Glycogen Phosphorylase B"/>
    <property type="match status" value="1"/>
</dbReference>
<sequence length="73" mass="7297">MPQRAVLAQTDASAAHAGMGGCNKGLLAGVPMNAVPQATDRLAGLGVARRTDTAEAAVGTLQPSARRPTRTGS</sequence>
<feature type="region of interest" description="Disordered" evidence="1">
    <location>
        <begin position="53"/>
        <end position="73"/>
    </location>
</feature>
<accession>A0A1H9KEX1</accession>
<dbReference type="PROSITE" id="PS51257">
    <property type="entry name" value="PROKAR_LIPOPROTEIN"/>
    <property type="match status" value="1"/>
</dbReference>
<dbReference type="STRING" id="403935.SAMN05216481_1234"/>
<dbReference type="RefSeq" id="WP_093663258.1">
    <property type="nucleotide sequence ID" value="NZ_FOET01000023.1"/>
</dbReference>
<dbReference type="SUPFAM" id="SSF53756">
    <property type="entry name" value="UDP-Glycosyltransferase/glycogen phosphorylase"/>
    <property type="match status" value="1"/>
</dbReference>
<gene>
    <name evidence="2" type="ORF">SAMN05216481_1234</name>
</gene>
<keyword evidence="3" id="KW-1185">Reference proteome</keyword>
<name>A0A1H9KEX1_9ACTN</name>
<evidence type="ECO:0000313" key="3">
    <source>
        <dbReference type="Proteomes" id="UP000199055"/>
    </source>
</evidence>
<evidence type="ECO:0000313" key="2">
    <source>
        <dbReference type="EMBL" id="SEQ97467.1"/>
    </source>
</evidence>
<dbReference type="EMBL" id="FOET01000023">
    <property type="protein sequence ID" value="SEQ97467.1"/>
    <property type="molecule type" value="Genomic_DNA"/>
</dbReference>
<reference evidence="2 3" key="1">
    <citation type="submission" date="2016-10" db="EMBL/GenBank/DDBJ databases">
        <authorList>
            <person name="de Groot N.N."/>
        </authorList>
    </citation>
    <scope>NUCLEOTIDE SEQUENCE [LARGE SCALE GENOMIC DNA]</scope>
    <source>
        <strain evidence="2 3">CGMCC 4.3519</strain>
    </source>
</reference>
<dbReference type="Proteomes" id="UP000199055">
    <property type="component" value="Unassembled WGS sequence"/>
</dbReference>
<proteinExistence type="predicted"/>
<protein>
    <submittedName>
        <fullName evidence="2">Uncharacterized protein</fullName>
    </submittedName>
</protein>
<evidence type="ECO:0000256" key="1">
    <source>
        <dbReference type="SAM" id="MobiDB-lite"/>
    </source>
</evidence>
<dbReference type="AlphaFoldDB" id="A0A1H9KEX1"/>
<organism evidence="2 3">
    <name type="scientific">Streptomyces radiopugnans</name>
    <dbReference type="NCBI Taxonomy" id="403935"/>
    <lineage>
        <taxon>Bacteria</taxon>
        <taxon>Bacillati</taxon>
        <taxon>Actinomycetota</taxon>
        <taxon>Actinomycetes</taxon>
        <taxon>Kitasatosporales</taxon>
        <taxon>Streptomycetaceae</taxon>
        <taxon>Streptomyces</taxon>
    </lineage>
</organism>